<evidence type="ECO:0000256" key="1">
    <source>
        <dbReference type="ARBA" id="ARBA00023098"/>
    </source>
</evidence>
<dbReference type="AlphaFoldDB" id="A0A094QW05"/>
<keyword evidence="2" id="KW-0472">Membrane</keyword>
<keyword evidence="2" id="KW-1133">Transmembrane helix</keyword>
<dbReference type="GO" id="GO:0006629">
    <property type="term" value="P:lipid metabolic process"/>
    <property type="evidence" value="ECO:0007669"/>
    <property type="project" value="UniProtKB-KW"/>
</dbReference>
<gene>
    <name evidence="4" type="ORF">GM51_8345</name>
</gene>
<keyword evidence="1" id="KW-0443">Lipid metabolism</keyword>
<comment type="caution">
    <text evidence="4">The sequence shown here is derived from an EMBL/GenBank/DDBJ whole genome shotgun (WGS) entry which is preliminary data.</text>
</comment>
<reference evidence="4" key="1">
    <citation type="submission" date="2014-06" db="EMBL/GenBank/DDBJ databases">
        <title>Key roles for freshwater Actinobacteria revealed by deep metagenomic sequencing.</title>
        <authorList>
            <person name="Ghai R."/>
            <person name="Mizuno C.M."/>
            <person name="Picazo A."/>
            <person name="Camacho A."/>
            <person name="Rodriguez-Valera F."/>
        </authorList>
    </citation>
    <scope>NUCLEOTIDE SEQUENCE</scope>
</reference>
<accession>A0A094QW05</accession>
<sequence>MPATSIPPLAGVFGGGGLFGIGFAMGVLEGLKPRGIDLSEVPLLGTSAGSWAAAATALEVPFQVMADMRVPSFPNPKPGLLAGIAREIFADQKDPLIQVMACSLPRLQRTMLDGGKYPLSELVAASSAVPALLSPHAVNGTRYVDGGVRSGTSVDFGPHAENLVVIAPLAGAMWGPFARFVDKGMHKEIAQWKKRTSGKVLVFSPHNSAASIARNPVHLFDKARALEAYHLGREEAATFNLTFS</sequence>
<dbReference type="Gene3D" id="3.40.1090.10">
    <property type="entry name" value="Cytosolic phospholipase A2 catalytic domain"/>
    <property type="match status" value="1"/>
</dbReference>
<dbReference type="PROSITE" id="PS51635">
    <property type="entry name" value="PNPLA"/>
    <property type="match status" value="1"/>
</dbReference>
<dbReference type="InterPro" id="IPR016035">
    <property type="entry name" value="Acyl_Trfase/lysoPLipase"/>
</dbReference>
<dbReference type="InterPro" id="IPR002641">
    <property type="entry name" value="PNPLA_dom"/>
</dbReference>
<protein>
    <recommendedName>
        <fullName evidence="3">PNPLA domain-containing protein</fullName>
    </recommendedName>
</protein>
<evidence type="ECO:0000259" key="3">
    <source>
        <dbReference type="PROSITE" id="PS51635"/>
    </source>
</evidence>
<evidence type="ECO:0000256" key="2">
    <source>
        <dbReference type="SAM" id="Phobius"/>
    </source>
</evidence>
<dbReference type="Pfam" id="PF01734">
    <property type="entry name" value="Patatin"/>
    <property type="match status" value="1"/>
</dbReference>
<proteinExistence type="predicted"/>
<organism evidence="4">
    <name type="scientific">freshwater metagenome</name>
    <dbReference type="NCBI Taxonomy" id="449393"/>
    <lineage>
        <taxon>unclassified sequences</taxon>
        <taxon>metagenomes</taxon>
        <taxon>ecological metagenomes</taxon>
    </lineage>
</organism>
<feature type="transmembrane region" description="Helical" evidence="2">
    <location>
        <begin position="6"/>
        <end position="28"/>
    </location>
</feature>
<keyword evidence="2" id="KW-0812">Transmembrane</keyword>
<name>A0A094QW05_9ZZZZ</name>
<evidence type="ECO:0000313" key="4">
    <source>
        <dbReference type="EMBL" id="KGA18456.1"/>
    </source>
</evidence>
<dbReference type="SUPFAM" id="SSF52151">
    <property type="entry name" value="FabD/lysophospholipase-like"/>
    <property type="match status" value="1"/>
</dbReference>
<feature type="domain" description="PNPLA" evidence="3">
    <location>
        <begin position="11"/>
        <end position="158"/>
    </location>
</feature>
<dbReference type="EMBL" id="JNSL01000043">
    <property type="protein sequence ID" value="KGA18456.1"/>
    <property type="molecule type" value="Genomic_DNA"/>
</dbReference>